<name>A0A316U9B5_9BASI</name>
<evidence type="ECO:0000256" key="7">
    <source>
        <dbReference type="ARBA" id="ARBA00022490"/>
    </source>
</evidence>
<dbReference type="GO" id="GO:0016567">
    <property type="term" value="P:protein ubiquitination"/>
    <property type="evidence" value="ECO:0007669"/>
    <property type="project" value="UniProtKB-UniPathway"/>
</dbReference>
<comment type="similarity">
    <text evidence="4 16">Belongs to the LTN1 family.</text>
</comment>
<dbReference type="PANTHER" id="PTHR12389">
    <property type="entry name" value="ZINC FINGER PROTEIN 294"/>
    <property type="match status" value="1"/>
</dbReference>
<accession>A0A316U9B5</accession>
<feature type="compositionally biased region" description="Basic and acidic residues" evidence="17">
    <location>
        <begin position="286"/>
        <end position="301"/>
    </location>
</feature>
<keyword evidence="9 16" id="KW-0479">Metal-binding</keyword>
<dbReference type="GO" id="GO:0043023">
    <property type="term" value="F:ribosomal large subunit binding"/>
    <property type="evidence" value="ECO:0007669"/>
    <property type="project" value="TreeGrafter"/>
</dbReference>
<dbReference type="PROSITE" id="PS50089">
    <property type="entry name" value="ZF_RING_2"/>
    <property type="match status" value="1"/>
</dbReference>
<keyword evidence="20" id="KW-1185">Reference proteome</keyword>
<dbReference type="InterPro" id="IPR054476">
    <property type="entry name" value="Ltn1_N"/>
</dbReference>
<evidence type="ECO:0000256" key="5">
    <source>
        <dbReference type="ARBA" id="ARBA00012483"/>
    </source>
</evidence>
<evidence type="ECO:0000256" key="1">
    <source>
        <dbReference type="ARBA" id="ARBA00000900"/>
    </source>
</evidence>
<dbReference type="InterPro" id="IPR054477">
    <property type="entry name" value="LTN1_E3_ligase_6th"/>
</dbReference>
<feature type="region of interest" description="Disordered" evidence="17">
    <location>
        <begin position="430"/>
        <end position="462"/>
    </location>
</feature>
<dbReference type="SUPFAM" id="SSF48371">
    <property type="entry name" value="ARM repeat"/>
    <property type="match status" value="1"/>
</dbReference>
<dbReference type="OrthoDB" id="6108at2759"/>
<evidence type="ECO:0000256" key="12">
    <source>
        <dbReference type="ARBA" id="ARBA00022786"/>
    </source>
</evidence>
<evidence type="ECO:0000313" key="20">
    <source>
        <dbReference type="Proteomes" id="UP000245942"/>
    </source>
</evidence>
<comment type="function">
    <text evidence="14">E3 ubiquitin-protein ligase component of the ribosome quality control complex (RQC), a ribosome-associated complex that mediates ubiquitination and extraction of incompletely synthesized nascent chains for proteasomal degradation. Mediates ubiquitination of proteins derived from mRNAs lacking stop codons (non-stop proteins) and other translation arrest products induced by poly-lysine sequences and tandem rare codons. Ubiquitination leads to CDC48 recruitment for extraction and degradation of the incomplete translation product. May indirectly play a role in chromatin function and transcription.</text>
</comment>
<evidence type="ECO:0000256" key="2">
    <source>
        <dbReference type="ARBA" id="ARBA00004514"/>
    </source>
</evidence>
<evidence type="ECO:0000256" key="14">
    <source>
        <dbReference type="ARBA" id="ARBA00055150"/>
    </source>
</evidence>
<feature type="compositionally biased region" description="Basic residues" evidence="17">
    <location>
        <begin position="16"/>
        <end position="26"/>
    </location>
</feature>
<evidence type="ECO:0000256" key="11">
    <source>
        <dbReference type="ARBA" id="ARBA00022771"/>
    </source>
</evidence>
<evidence type="ECO:0000313" key="19">
    <source>
        <dbReference type="EMBL" id="PWN20973.1"/>
    </source>
</evidence>
<dbReference type="PANTHER" id="PTHR12389:SF0">
    <property type="entry name" value="E3 UBIQUITIN-PROTEIN LIGASE LISTERIN"/>
    <property type="match status" value="1"/>
</dbReference>
<comment type="subunit">
    <text evidence="16">Component of the ribosome quality control complex (RQC).</text>
</comment>
<dbReference type="InterPro" id="IPR011016">
    <property type="entry name" value="Znf_RING-CH"/>
</dbReference>
<dbReference type="InterPro" id="IPR013083">
    <property type="entry name" value="Znf_RING/FYVE/PHD"/>
</dbReference>
<dbReference type="Proteomes" id="UP000245942">
    <property type="component" value="Unassembled WGS sequence"/>
</dbReference>
<dbReference type="FunFam" id="3.30.40.10:FF:000038">
    <property type="entry name" value="E3 ubiquitin-protein ligase listerin"/>
    <property type="match status" value="1"/>
</dbReference>
<keyword evidence="11 15" id="KW-0863">Zinc-finger</keyword>
<reference evidence="19 20" key="1">
    <citation type="journal article" date="2018" name="Mol. Biol. Evol.">
        <title>Broad Genomic Sampling Reveals a Smut Pathogenic Ancestry of the Fungal Clade Ustilaginomycotina.</title>
        <authorList>
            <person name="Kijpornyongpan T."/>
            <person name="Mondo S.J."/>
            <person name="Barry K."/>
            <person name="Sandor L."/>
            <person name="Lee J."/>
            <person name="Lipzen A."/>
            <person name="Pangilinan J."/>
            <person name="LaButti K."/>
            <person name="Hainaut M."/>
            <person name="Henrissat B."/>
            <person name="Grigoriev I.V."/>
            <person name="Spatafora J.W."/>
            <person name="Aime M.C."/>
        </authorList>
    </citation>
    <scope>NUCLEOTIDE SEQUENCE [LARGE SCALE GENOMIC DNA]</scope>
    <source>
        <strain evidence="19 20">MCA 4718</strain>
    </source>
</reference>
<evidence type="ECO:0000256" key="17">
    <source>
        <dbReference type="SAM" id="MobiDB-lite"/>
    </source>
</evidence>
<dbReference type="GO" id="GO:0008270">
    <property type="term" value="F:zinc ion binding"/>
    <property type="evidence" value="ECO:0007669"/>
    <property type="project" value="UniProtKB-KW"/>
</dbReference>
<evidence type="ECO:0000259" key="18">
    <source>
        <dbReference type="PROSITE" id="PS50089"/>
    </source>
</evidence>
<organism evidence="19 20">
    <name type="scientific">Pseudomicrostroma glucosiphilum</name>
    <dbReference type="NCBI Taxonomy" id="1684307"/>
    <lineage>
        <taxon>Eukaryota</taxon>
        <taxon>Fungi</taxon>
        <taxon>Dikarya</taxon>
        <taxon>Basidiomycota</taxon>
        <taxon>Ustilaginomycotina</taxon>
        <taxon>Exobasidiomycetes</taxon>
        <taxon>Microstromatales</taxon>
        <taxon>Microstromatales incertae sedis</taxon>
        <taxon>Pseudomicrostroma</taxon>
    </lineage>
</organism>
<dbReference type="GO" id="GO:1990116">
    <property type="term" value="P:ribosome-associated ubiquitin-dependent protein catabolic process"/>
    <property type="evidence" value="ECO:0007669"/>
    <property type="project" value="UniProtKB-UniRule"/>
</dbReference>
<dbReference type="InterPro" id="IPR016024">
    <property type="entry name" value="ARM-type_fold"/>
</dbReference>
<keyword evidence="10" id="KW-0677">Repeat</keyword>
<evidence type="ECO:0000256" key="16">
    <source>
        <dbReference type="RuleBase" id="RU367090"/>
    </source>
</evidence>
<gene>
    <name evidence="19" type="ORF">BCV69DRAFT_180412</name>
</gene>
<feature type="region of interest" description="Disordered" evidence="17">
    <location>
        <begin position="264"/>
        <end position="301"/>
    </location>
</feature>
<dbReference type="UniPathway" id="UPA00143"/>
<dbReference type="STRING" id="1684307.A0A316U9B5"/>
<dbReference type="RefSeq" id="XP_025348133.1">
    <property type="nucleotide sequence ID" value="XM_025489563.1"/>
</dbReference>
<dbReference type="Gene3D" id="3.30.40.10">
    <property type="entry name" value="Zinc/RING finger domain, C3HC4 (zinc finger)"/>
    <property type="match status" value="1"/>
</dbReference>
<keyword evidence="13 16" id="KW-0862">Zinc</keyword>
<dbReference type="Pfam" id="PF13639">
    <property type="entry name" value="zf-RING_2"/>
    <property type="match status" value="1"/>
</dbReference>
<feature type="region of interest" description="Disordered" evidence="17">
    <location>
        <begin position="1"/>
        <end position="88"/>
    </location>
</feature>
<dbReference type="GO" id="GO:0061630">
    <property type="term" value="F:ubiquitin protein ligase activity"/>
    <property type="evidence" value="ECO:0007669"/>
    <property type="project" value="UniProtKB-UniRule"/>
</dbReference>
<comment type="function">
    <text evidence="16">E3 ubiquitin-protein ligase. Component of the ribosome quality control complex (RQC), a ribosome-associated complex that mediates ubiquitination and extraction of incompletely synthesized nascent chains for proteasomal degradation.</text>
</comment>
<keyword evidence="12 16" id="KW-0833">Ubl conjugation pathway</keyword>
<dbReference type="GO" id="GO:0072344">
    <property type="term" value="P:rescue of stalled ribosome"/>
    <property type="evidence" value="ECO:0007669"/>
    <property type="project" value="UniProtKB-UniRule"/>
</dbReference>
<evidence type="ECO:0000256" key="15">
    <source>
        <dbReference type="PROSITE-ProRule" id="PRU00175"/>
    </source>
</evidence>
<feature type="compositionally biased region" description="Acidic residues" evidence="17">
    <location>
        <begin position="436"/>
        <end position="456"/>
    </location>
</feature>
<feature type="compositionally biased region" description="Pro residues" evidence="17">
    <location>
        <begin position="72"/>
        <end position="84"/>
    </location>
</feature>
<dbReference type="Pfam" id="PF22999">
    <property type="entry name" value="LTN1_E3_ligase_6th"/>
    <property type="match status" value="1"/>
</dbReference>
<dbReference type="EC" id="2.3.2.27" evidence="5 16"/>
<dbReference type="EMBL" id="KZ819326">
    <property type="protein sequence ID" value="PWN20973.1"/>
    <property type="molecule type" value="Genomic_DNA"/>
</dbReference>
<dbReference type="GO" id="GO:0005829">
    <property type="term" value="C:cytosol"/>
    <property type="evidence" value="ECO:0007669"/>
    <property type="project" value="UniProtKB-SubCell"/>
</dbReference>
<dbReference type="Pfam" id="PF23009">
    <property type="entry name" value="UBC_like"/>
    <property type="match status" value="1"/>
</dbReference>
<evidence type="ECO:0000256" key="10">
    <source>
        <dbReference type="ARBA" id="ARBA00022737"/>
    </source>
</evidence>
<dbReference type="CDD" id="cd16491">
    <property type="entry name" value="RING-CH-C4HC3_LTN1"/>
    <property type="match status" value="1"/>
</dbReference>
<evidence type="ECO:0000256" key="8">
    <source>
        <dbReference type="ARBA" id="ARBA00022679"/>
    </source>
</evidence>
<dbReference type="GeneID" id="37011297"/>
<evidence type="ECO:0000256" key="6">
    <source>
        <dbReference type="ARBA" id="ARBA00017157"/>
    </source>
</evidence>
<dbReference type="GO" id="GO:1990112">
    <property type="term" value="C:RQC complex"/>
    <property type="evidence" value="ECO:0007669"/>
    <property type="project" value="UniProtKB-UniRule"/>
</dbReference>
<dbReference type="InterPro" id="IPR039804">
    <property type="entry name" value="RING-CH-C4HC3_LTN1"/>
</dbReference>
<protein>
    <recommendedName>
        <fullName evidence="6 16">E3 ubiquitin-protein ligase listerin</fullName>
        <ecNumber evidence="5 16">2.3.2.27</ecNumber>
    </recommendedName>
    <alternativeName>
        <fullName evidence="16">RING-type E3 ubiquitin transferase listerin</fullName>
    </alternativeName>
</protein>
<dbReference type="SMART" id="SM00744">
    <property type="entry name" value="RINGv"/>
    <property type="match status" value="1"/>
</dbReference>
<evidence type="ECO:0000256" key="4">
    <source>
        <dbReference type="ARBA" id="ARBA00007997"/>
    </source>
</evidence>
<dbReference type="SMART" id="SM01197">
    <property type="entry name" value="FANCL_C"/>
    <property type="match status" value="1"/>
</dbReference>
<dbReference type="InterPro" id="IPR039795">
    <property type="entry name" value="LTN1/Rkr1"/>
</dbReference>
<keyword evidence="8 16" id="KW-0808">Transferase</keyword>
<dbReference type="SUPFAM" id="SSF57850">
    <property type="entry name" value="RING/U-box"/>
    <property type="match status" value="1"/>
</dbReference>
<feature type="domain" description="RING-type" evidence="18">
    <location>
        <begin position="1763"/>
        <end position="1810"/>
    </location>
</feature>
<feature type="compositionally biased region" description="Low complexity" evidence="17">
    <location>
        <begin position="34"/>
        <end position="45"/>
    </location>
</feature>
<feature type="compositionally biased region" description="Basic residues" evidence="17">
    <location>
        <begin position="53"/>
        <end position="70"/>
    </location>
</feature>
<proteinExistence type="inferred from homology"/>
<comment type="catalytic activity">
    <reaction evidence="1 16">
        <text>S-ubiquitinyl-[E2 ubiquitin-conjugating enzyme]-L-cysteine + [acceptor protein]-L-lysine = [E2 ubiquitin-conjugating enzyme]-L-cysteine + N(6)-ubiquitinyl-[acceptor protein]-L-lysine.</text>
        <dbReference type="EC" id="2.3.2.27"/>
    </reaction>
</comment>
<dbReference type="Pfam" id="PF22958">
    <property type="entry name" value="Ltn1_1st"/>
    <property type="match status" value="1"/>
</dbReference>
<dbReference type="InterPro" id="IPR001841">
    <property type="entry name" value="Znf_RING"/>
</dbReference>
<evidence type="ECO:0000256" key="13">
    <source>
        <dbReference type="ARBA" id="ARBA00022833"/>
    </source>
</evidence>
<comment type="subcellular location">
    <subcellularLocation>
        <location evidence="2">Cytoplasm</location>
        <location evidence="2">Cytosol</location>
    </subcellularLocation>
</comment>
<keyword evidence="7" id="KW-0963">Cytoplasm</keyword>
<evidence type="ECO:0000256" key="3">
    <source>
        <dbReference type="ARBA" id="ARBA00004906"/>
    </source>
</evidence>
<sequence>MPPSKKGGKSSASSATRKKQAAKAAKKSGEDPKAAAAAASASGAAGTNGSQRGQKKDKKSKKELKNRKKVFIPPPKPPQPPPDPLDTLGLASLLPPGLVVLLRKAAKKDVITRSRALEGLLGWIDAKDEEGESAALGDEERDSALVMMLPSWVHLFPRLAASPTRRLRLMTAQILAKLLDSSLSTRTELLLAPQYTEAILGPWSTLAWDTDKATSNVARGSWDEAVSWPSESADEGSKLYLPDYLATLANFLSMLLLQGSSSTSLPTSSGDPQLSRGNSYAPGVDGARDAKNRDDTNVEEDSKAANARLAAAALGALTWVLTTYKAADECEELVNLLHSDALWTALYATPHSQSEASQVQSFGVDYPVTRSRAWVLLSTVTLQHPQLLGQILHIVAPIALAAAWEERDQSVVRNMLDALLPMLSKHNEAWSIKGDTDEDSEDEDDSSDEEEGETGEADSNALRNQPGALADFQDWIQNGCGGSPRLGLPAVLVLVSTIPASVLPPTRQAIGTFLDLFWSSREASVYDTDRLAQREVLKSFAECSAYLIGKLSKSDLEATADVAAEQLGNKLWREEVLPSGDVEEGGRSATLAPLSLTRAQEAVDERIVSTTRNLAKLGEQGVVVQSLLDILRSSLQEVAEGTTTCQAASISRATSILASLGAETSPPLLQNWASDLVGKLTDTSASSLNSDSEGADMASIASRTALLSDLLRSWKASGNSSAVENFAQSTIGKLVQTTRVPSKAAGDFLSAYLLVASKDSAGKHLVALIEAAAGITDPKIKVQTLQAVLDGVPAGTFSESEFSTNTKLDDVVLSIASDINGGSAAADGELLLSRLIDQPRPFIETGTVNEVLALLISRLHSVAHDAIAGGGGSTSSFQQAERIASILAKWSKGEEQRAQYLLDSNLFEAAATASFGLHFLAQSSAPEAAQLWKNLTVLQEAEKVALSTLREKLADVQVETVIVLEGARRFFASSQTTSSLSMLEILPSQETLDTLLYSTASSLRTPSSLSILDPLAASAQEGRSAVTHTYDTEGLSEYARSAYALLLFLEESRSVARSQPWALPHIVMLALLCEDEMHMSGGAGGLLQPDKFVASSKQGTQLRLLLERCIKVSSSMLAALCGSLPETWHTSATETLQKKPDASSQNDATLQIMASLWRASIAQQAPISTGHLTRIFSRLLAGVLSFTSAGEQEGTKWMRLAQAVESKAPHLSEAIIYPAKSYVYDTPLYDRQRNDIVSRLASTPPSKANGEGLTLLRLAVAIAPPPESSMVFVPQQRVVFLLQGLQRWVASDEDLDEEINTRLAELFLHVAPLVQEMPGSHLDFFYDLIESNLEVSSSLSEEPALPTLFHSLKLLELLDELSIRNSLLRDVWKEHQEPVVELLQPLFKSLALPEESSISRVLTSSVSIAKEMTAELLVGVVRQHQNAFQSDDFYATFCALLKSPMREVQVAAFRLLAGSIRSNVRELVLESALEKEGDERPRVTLAPAQLLESASRRIDVTAEDLEEDLELSRQVMSYLLAWLAIFEHFEEASVQLKSIYAGQLQQEGLLANSLLPTVFSLLEPRKSRRNKDGQMVGPFDPDRYSVDEIFVDLLEPKDSSSLRQLATHIYFRALLYTPTLVREWWLGIKDRQLSLGVASFTTRHCSPLIASRELGQLREPEALSRLQDEAMSIRILGANEVVGTYTIDEHPMEIGIKIPHDYPLHGVEVRDIRRVGVSEAQWRAWLLGVQQLIISQNGLVFDALMLFKRNAEAKFAGFEDGECSICYSIISPTDRSLPTKPCRTCSKKFHASCLFKWVTSSGSSTCPLCRSVL</sequence>
<dbReference type="InterPro" id="IPR054478">
    <property type="entry name" value="LTN1_UBC"/>
</dbReference>
<comment type="pathway">
    <text evidence="3 16">Protein modification; protein ubiquitination.</text>
</comment>
<evidence type="ECO:0000256" key="9">
    <source>
        <dbReference type="ARBA" id="ARBA00022723"/>
    </source>
</evidence>